<gene>
    <name evidence="2" type="ORF">AJ80_07119</name>
</gene>
<keyword evidence="3" id="KW-1185">Reference proteome</keyword>
<dbReference type="Proteomes" id="UP000224634">
    <property type="component" value="Unassembled WGS sequence"/>
</dbReference>
<feature type="compositionally biased region" description="Low complexity" evidence="1">
    <location>
        <begin position="60"/>
        <end position="80"/>
    </location>
</feature>
<feature type="region of interest" description="Disordered" evidence="1">
    <location>
        <begin position="188"/>
        <end position="248"/>
    </location>
</feature>
<proteinExistence type="predicted"/>
<evidence type="ECO:0000313" key="3">
    <source>
        <dbReference type="Proteomes" id="UP000224634"/>
    </source>
</evidence>
<feature type="compositionally biased region" description="Polar residues" evidence="1">
    <location>
        <begin position="1"/>
        <end position="12"/>
    </location>
</feature>
<evidence type="ECO:0000256" key="1">
    <source>
        <dbReference type="SAM" id="MobiDB-lite"/>
    </source>
</evidence>
<dbReference type="AlphaFoldDB" id="A0A2B7XR41"/>
<feature type="region of interest" description="Disordered" evidence="1">
    <location>
        <begin position="542"/>
        <end position="572"/>
    </location>
</feature>
<feature type="compositionally biased region" description="Low complexity" evidence="1">
    <location>
        <begin position="235"/>
        <end position="246"/>
    </location>
</feature>
<evidence type="ECO:0000313" key="2">
    <source>
        <dbReference type="EMBL" id="PGH11440.1"/>
    </source>
</evidence>
<feature type="region of interest" description="Disordered" evidence="1">
    <location>
        <begin position="1"/>
        <end position="92"/>
    </location>
</feature>
<reference evidence="2 3" key="1">
    <citation type="submission" date="2017-10" db="EMBL/GenBank/DDBJ databases">
        <title>Comparative genomics in systemic dimorphic fungi from Ajellomycetaceae.</title>
        <authorList>
            <person name="Munoz J.F."/>
            <person name="Mcewen J.G."/>
            <person name="Clay O.K."/>
            <person name="Cuomo C.A."/>
        </authorList>
    </citation>
    <scope>NUCLEOTIDE SEQUENCE [LARGE SCALE GENOMIC DNA]</scope>
    <source>
        <strain evidence="2 3">UAMH7299</strain>
    </source>
</reference>
<comment type="caution">
    <text evidence="2">The sequence shown here is derived from an EMBL/GenBank/DDBJ whole genome shotgun (WGS) entry which is preliminary data.</text>
</comment>
<feature type="compositionally biased region" description="Polar residues" evidence="1">
    <location>
        <begin position="197"/>
        <end position="224"/>
    </location>
</feature>
<accession>A0A2B7XR41</accession>
<dbReference type="EMBL" id="PDNA01000132">
    <property type="protein sequence ID" value="PGH11440.1"/>
    <property type="molecule type" value="Genomic_DNA"/>
</dbReference>
<organism evidence="2 3">
    <name type="scientific">Polytolypa hystricis (strain UAMH7299)</name>
    <dbReference type="NCBI Taxonomy" id="1447883"/>
    <lineage>
        <taxon>Eukaryota</taxon>
        <taxon>Fungi</taxon>
        <taxon>Dikarya</taxon>
        <taxon>Ascomycota</taxon>
        <taxon>Pezizomycotina</taxon>
        <taxon>Eurotiomycetes</taxon>
        <taxon>Eurotiomycetidae</taxon>
        <taxon>Onygenales</taxon>
        <taxon>Onygenales incertae sedis</taxon>
        <taxon>Polytolypa</taxon>
    </lineage>
</organism>
<protein>
    <submittedName>
        <fullName evidence="2">Uncharacterized protein</fullName>
    </submittedName>
</protein>
<name>A0A2B7XR41_POLH7</name>
<sequence length="572" mass="61793">MSTSSYHRSQTPVPAASSHGRNPSLRTSATRKPSRRSSLTGSLQNLARSTFHRRSRHTTTEVSSSCVTPVASSSSRSSSSCNRPGGGTSPLLSLVQLDGAVAQPVTPPPPRLIAEVSGKPGCRLLAPIYLPEETSGDCCPGKALEALVKSTEQLPHANTTVTNGALGHDTVLELLPPLFEQGYVGEGEDKRGMLEDGTSNESVPSLSVAQTGGSPRSSRFNRSGSPRRRNTCTNIPIPTSPSLSPPFRFARDGSRMPTTSSHQSMDKTDIKNLCGQSRASVLEPILQQPKACNNIQGTQTLSRQSIHPYRQQLQRLETPMPKSLTMGAQMSHLNVPATTCSPTGIPRTVYHKASLKPTASMTKSTTILALPTVAVPSRLSAISNLDGVGERPKSANPSRVPVSVRFEDVKMVTTAQPQQYWLGRFMTLVNSFHYEDSFSAPDPVTGYGRQTPISYLAGPSAAAATSDDRRTKRAFMFLERVCTTDEARASFIEFRNAYSKRHGDIWTKWFISDAAVDKLPGAGNVDKGSPMKLSTLESMKEMYKDRRKSSESGGQPSGGIINMFKSVRRSLA</sequence>
<feature type="compositionally biased region" description="Polar residues" evidence="1">
    <location>
        <begin position="19"/>
        <end position="47"/>
    </location>
</feature>
<dbReference type="OrthoDB" id="3557758at2759"/>